<sequence>MRAAARGVTLIELMMVIVLASLLLTLALPALGRWIAGQQLQGALDDVGSQLELARKTATTRQQRVWVEFSQDGPGWMMRVSELRDGKGCEPGRDLSCVGSAQHAGIALSLPGKPLALKLAFSPMRGLPQNPDGTLLSETVLQLGRPACRPARLRLLATGLISSEAGSCS</sequence>
<keyword evidence="3" id="KW-1003">Cell membrane</keyword>
<feature type="domain" description="General secretion pathway GspH" evidence="11">
    <location>
        <begin position="46"/>
        <end position="135"/>
    </location>
</feature>
<keyword evidence="7" id="KW-1133">Transmembrane helix</keyword>
<keyword evidence="6" id="KW-0812">Transmembrane</keyword>
<keyword evidence="4" id="KW-0488">Methylation</keyword>
<dbReference type="Pfam" id="PF12019">
    <property type="entry name" value="GspH"/>
    <property type="match status" value="1"/>
</dbReference>
<evidence type="ECO:0000256" key="10">
    <source>
        <dbReference type="ARBA" id="ARBA00030775"/>
    </source>
</evidence>
<dbReference type="InterPro" id="IPR022346">
    <property type="entry name" value="T2SS_GspH"/>
</dbReference>
<evidence type="ECO:0000313" key="12">
    <source>
        <dbReference type="EMBL" id="MBW8288883.1"/>
    </source>
</evidence>
<dbReference type="GeneID" id="89687668"/>
<accession>A0ABS7FHX2</accession>
<dbReference type="PROSITE" id="PS00409">
    <property type="entry name" value="PROKAR_NTER_METHYL"/>
    <property type="match status" value="1"/>
</dbReference>
<comment type="caution">
    <text evidence="12">The sequence shown here is derived from an EMBL/GenBank/DDBJ whole genome shotgun (WGS) entry which is preliminary data.</text>
</comment>
<proteinExistence type="inferred from homology"/>
<evidence type="ECO:0000256" key="5">
    <source>
        <dbReference type="ARBA" id="ARBA00022519"/>
    </source>
</evidence>
<dbReference type="EMBL" id="JAHDTB010000013">
    <property type="protein sequence ID" value="MBW8288883.1"/>
    <property type="molecule type" value="Genomic_DNA"/>
</dbReference>
<keyword evidence="13" id="KW-1185">Reference proteome</keyword>
<evidence type="ECO:0000256" key="1">
    <source>
        <dbReference type="ARBA" id="ARBA00004377"/>
    </source>
</evidence>
<comment type="subcellular location">
    <subcellularLocation>
        <location evidence="1">Cell inner membrane</location>
        <topology evidence="1">Single-pass membrane protein</topology>
    </subcellularLocation>
</comment>
<dbReference type="Gene3D" id="3.30.700.10">
    <property type="entry name" value="Glycoprotein, Type 4 Pilin"/>
    <property type="match status" value="1"/>
</dbReference>
<name>A0ABS7FHX2_9NEIS</name>
<evidence type="ECO:0000256" key="6">
    <source>
        <dbReference type="ARBA" id="ARBA00022692"/>
    </source>
</evidence>
<evidence type="ECO:0000256" key="7">
    <source>
        <dbReference type="ARBA" id="ARBA00022989"/>
    </source>
</evidence>
<evidence type="ECO:0000313" key="13">
    <source>
        <dbReference type="Proteomes" id="UP000711178"/>
    </source>
</evidence>
<comment type="similarity">
    <text evidence="9">Belongs to the GSP H family.</text>
</comment>
<dbReference type="RefSeq" id="WP_043573286.1">
    <property type="nucleotide sequence ID" value="NZ_CP142381.1"/>
</dbReference>
<keyword evidence="8" id="KW-0472">Membrane</keyword>
<protein>
    <recommendedName>
        <fullName evidence="2">Type II secretion system protein H</fullName>
    </recommendedName>
    <alternativeName>
        <fullName evidence="10">General secretion pathway protein H</fullName>
    </alternativeName>
</protein>
<dbReference type="InterPro" id="IPR045584">
    <property type="entry name" value="Pilin-like"/>
</dbReference>
<dbReference type="InterPro" id="IPR012902">
    <property type="entry name" value="N_methyl_site"/>
</dbReference>
<organism evidence="12 13">
    <name type="scientific">Chromobacterium subtsugae</name>
    <dbReference type="NCBI Taxonomy" id="251747"/>
    <lineage>
        <taxon>Bacteria</taxon>
        <taxon>Pseudomonadati</taxon>
        <taxon>Pseudomonadota</taxon>
        <taxon>Betaproteobacteria</taxon>
        <taxon>Neisseriales</taxon>
        <taxon>Chromobacteriaceae</taxon>
        <taxon>Chromobacterium</taxon>
    </lineage>
</organism>
<dbReference type="SUPFAM" id="SSF54523">
    <property type="entry name" value="Pili subunits"/>
    <property type="match status" value="1"/>
</dbReference>
<evidence type="ECO:0000256" key="4">
    <source>
        <dbReference type="ARBA" id="ARBA00022481"/>
    </source>
</evidence>
<dbReference type="NCBIfam" id="TIGR02532">
    <property type="entry name" value="IV_pilin_GFxxxE"/>
    <property type="match status" value="1"/>
</dbReference>
<gene>
    <name evidence="12" type="ORF">KIF53_14700</name>
</gene>
<evidence type="ECO:0000256" key="2">
    <source>
        <dbReference type="ARBA" id="ARBA00021549"/>
    </source>
</evidence>
<evidence type="ECO:0000256" key="3">
    <source>
        <dbReference type="ARBA" id="ARBA00022475"/>
    </source>
</evidence>
<dbReference type="Proteomes" id="UP000711178">
    <property type="component" value="Unassembled WGS sequence"/>
</dbReference>
<dbReference type="Pfam" id="PF07963">
    <property type="entry name" value="N_methyl"/>
    <property type="match status" value="1"/>
</dbReference>
<reference evidence="12 13" key="1">
    <citation type="submission" date="2021-05" db="EMBL/GenBank/DDBJ databases">
        <title>Draft Whole Genome Sequencing Of Biosensor Chromobacterium violaceum Strain CV026 Reveals A Regulatory RNA In Chromobacterium violaceum Phenotype Regulatory Network.</title>
        <authorList>
            <person name="Hong K.W."/>
            <person name="Chan K.G."/>
            <person name="Chang C.-Y."/>
        </authorList>
    </citation>
    <scope>NUCLEOTIDE SEQUENCE [LARGE SCALE GENOMIC DNA]</scope>
    <source>
        <strain evidence="12 13">ATCC 31532</strain>
    </source>
</reference>
<evidence type="ECO:0000256" key="8">
    <source>
        <dbReference type="ARBA" id="ARBA00023136"/>
    </source>
</evidence>
<evidence type="ECO:0000259" key="11">
    <source>
        <dbReference type="Pfam" id="PF12019"/>
    </source>
</evidence>
<keyword evidence="5" id="KW-0997">Cell inner membrane</keyword>
<evidence type="ECO:0000256" key="9">
    <source>
        <dbReference type="ARBA" id="ARBA00025772"/>
    </source>
</evidence>